<keyword evidence="1" id="KW-1133">Transmembrane helix</keyword>
<gene>
    <name evidence="2" type="ORF">IAB59_00415</name>
</gene>
<organism evidence="2 3">
    <name type="scientific">Candidatus Onthousia faecipullorum</name>
    <dbReference type="NCBI Taxonomy" id="2840887"/>
    <lineage>
        <taxon>Bacteria</taxon>
        <taxon>Bacillati</taxon>
        <taxon>Bacillota</taxon>
        <taxon>Bacilli</taxon>
        <taxon>Candidatus Onthousia</taxon>
    </lineage>
</organism>
<dbReference type="AlphaFoldDB" id="A0A9D1G9M5"/>
<accession>A0A9D1G9M5</accession>
<name>A0A9D1G9M5_9FIRM</name>
<proteinExistence type="predicted"/>
<evidence type="ECO:0000313" key="2">
    <source>
        <dbReference type="EMBL" id="HIT36933.1"/>
    </source>
</evidence>
<feature type="transmembrane region" description="Helical" evidence="1">
    <location>
        <begin position="7"/>
        <end position="28"/>
    </location>
</feature>
<reference evidence="2" key="2">
    <citation type="journal article" date="2021" name="PeerJ">
        <title>Extensive microbial diversity within the chicken gut microbiome revealed by metagenomics and culture.</title>
        <authorList>
            <person name="Gilroy R."/>
            <person name="Ravi A."/>
            <person name="Getino M."/>
            <person name="Pursley I."/>
            <person name="Horton D.L."/>
            <person name="Alikhan N.F."/>
            <person name="Baker D."/>
            <person name="Gharbi K."/>
            <person name="Hall N."/>
            <person name="Watson M."/>
            <person name="Adriaenssens E.M."/>
            <person name="Foster-Nyarko E."/>
            <person name="Jarju S."/>
            <person name="Secka A."/>
            <person name="Antonio M."/>
            <person name="Oren A."/>
            <person name="Chaudhuri R.R."/>
            <person name="La Ragione R."/>
            <person name="Hildebrand F."/>
            <person name="Pallen M.J."/>
        </authorList>
    </citation>
    <scope>NUCLEOTIDE SEQUENCE</scope>
    <source>
        <strain evidence="2">CHK195-26880</strain>
    </source>
</reference>
<keyword evidence="1" id="KW-0472">Membrane</keyword>
<keyword evidence="1" id="KW-0812">Transmembrane</keyword>
<dbReference type="EMBL" id="DVKQ01000002">
    <property type="protein sequence ID" value="HIT36933.1"/>
    <property type="molecule type" value="Genomic_DNA"/>
</dbReference>
<evidence type="ECO:0000256" key="1">
    <source>
        <dbReference type="SAM" id="Phobius"/>
    </source>
</evidence>
<comment type="caution">
    <text evidence="2">The sequence shown here is derived from an EMBL/GenBank/DDBJ whole genome shotgun (WGS) entry which is preliminary data.</text>
</comment>
<dbReference type="Proteomes" id="UP000886833">
    <property type="component" value="Unassembled WGS sequence"/>
</dbReference>
<protein>
    <submittedName>
        <fullName evidence="2">Uncharacterized protein</fullName>
    </submittedName>
</protein>
<evidence type="ECO:0000313" key="3">
    <source>
        <dbReference type="Proteomes" id="UP000886833"/>
    </source>
</evidence>
<reference evidence="2" key="1">
    <citation type="submission" date="2020-10" db="EMBL/GenBank/DDBJ databases">
        <authorList>
            <person name="Gilroy R."/>
        </authorList>
    </citation>
    <scope>NUCLEOTIDE SEQUENCE</scope>
    <source>
        <strain evidence="2">CHK195-26880</strain>
    </source>
</reference>
<sequence length="52" mass="5842">MLNLKNILKTALGVCLIYIMAVVLTLFMCDRVNELESSEEELINSNVVLSLK</sequence>